<feature type="chain" id="PRO_5037565159" description="Choice-of-anchor D domain-containing protein" evidence="1">
    <location>
        <begin position="31"/>
        <end position="1011"/>
    </location>
</feature>
<dbReference type="Proteomes" id="UP000658278">
    <property type="component" value="Unassembled WGS sequence"/>
</dbReference>
<reference evidence="2" key="1">
    <citation type="submission" date="2021-01" db="EMBL/GenBank/DDBJ databases">
        <title>Modified the classification status of verrucomicrobia.</title>
        <authorList>
            <person name="Feng X."/>
        </authorList>
    </citation>
    <scope>NUCLEOTIDE SEQUENCE</scope>
    <source>
        <strain evidence="2">KCTC 22201</strain>
    </source>
</reference>
<dbReference type="InterPro" id="IPR013783">
    <property type="entry name" value="Ig-like_fold"/>
</dbReference>
<name>A0A934RAN0_9BACT</name>
<keyword evidence="3" id="KW-1185">Reference proteome</keyword>
<gene>
    <name evidence="2" type="ORF">JIN81_02445</name>
</gene>
<dbReference type="AlphaFoldDB" id="A0A934RAN0"/>
<evidence type="ECO:0000256" key="1">
    <source>
        <dbReference type="SAM" id="SignalP"/>
    </source>
</evidence>
<feature type="signal peptide" evidence="1">
    <location>
        <begin position="1"/>
        <end position="30"/>
    </location>
</feature>
<keyword evidence="1" id="KW-0732">Signal</keyword>
<dbReference type="RefSeq" id="WP_200275968.1">
    <property type="nucleotide sequence ID" value="NZ_JAENII010000002.1"/>
</dbReference>
<dbReference type="Gene3D" id="2.60.120.260">
    <property type="entry name" value="Galactose-binding domain-like"/>
    <property type="match status" value="1"/>
</dbReference>
<sequence length="1011" mass="102574">MSRNLLLSPPRPCVSGLILALALGTGIAPAASLDVTVSQDTYIRIDAGGGTSPQNSDADNEVLVGQNFAVDQLRPLLGFDVSQLTDDVANLGGGDFGSLTINSATLTLYERRGRSFEGTGSLNVRSYDFDFIDLSSTWADPDGDGSPATGDTTAGGTLGALLANAVLGWDATADNDNSSLPLDVNALSTAIENAATPGTLNLILQSPTYSSFGSITSDRSANTARHASLSIDYSVNSVDPTFGLSVASPDADLAFPAVYQTGGNQTRTLLYEVTSGSGTGTVTVDSISVLPAPDSSGAFTLGTINPAVGSTLGDGDTLSIEVIANGSTAGSFSGTLVIDTTTVGTAPADGYDTEVPLSSTIYAVGQRFGTNPYMDVSLAGWDGGATSVTPGIAPGSAGMARIKGVMDPEAGAPDALAQSTTIPDGSSDFQVTAFFTPTSVASFADYTGNAADGSFQDRTFQWVLFADDAAAPNPGFGDAEAGSTLINLAYLPDGNATSGTPDFHVFDGVSCIPLGIGAIDGSVDNGASAGDGALDPTSDPLDVINVYRLTVTGSGFGTPGASYEINVEKVSGADSFSSGTATGLTAFHGVNGTTSTPAGHAFITSDLSASSNANGGFATSFWVDDASFFNGTAPDPLLSVLAVPTDAQAFLPDTTASATFTVRNDGATASIDLDSVTFGDPTFSVVSPSLPATLNPGATAVVEIACDLSSATTGVPLSTSIGLTTTPASSPDGFDWTCTLIDPSQLLANGDFETGDLSGWTGTGFSIESTTPITGVHSATSTGLGDFGQTFGDLTISNGSLSFDFRIDSAGTDRSLHFRLNPPGGGDLLTGRVTSAGELQFFNGVGWEGPDGWQTTGITGIATGVNYNLTLDFHGVGTAAASYDVHLVGGAINTSLTGFDQFHGNALLLELGGLQFRRTDAGRGTYTVDNVVVDLNLNPDLEISVESVSGGPGSFTLNWTTVPASQACRVMLSTDGMQTFQEIASGITGGTYTATGSDAPAGKAFYRIETE</sequence>
<evidence type="ECO:0000313" key="2">
    <source>
        <dbReference type="EMBL" id="MBK1825864.1"/>
    </source>
</evidence>
<evidence type="ECO:0008006" key="4">
    <source>
        <dbReference type="Google" id="ProtNLM"/>
    </source>
</evidence>
<organism evidence="2 3">
    <name type="scientific">Haloferula rosea</name>
    <dbReference type="NCBI Taxonomy" id="490093"/>
    <lineage>
        <taxon>Bacteria</taxon>
        <taxon>Pseudomonadati</taxon>
        <taxon>Verrucomicrobiota</taxon>
        <taxon>Verrucomicrobiia</taxon>
        <taxon>Verrucomicrobiales</taxon>
        <taxon>Verrucomicrobiaceae</taxon>
        <taxon>Haloferula</taxon>
    </lineage>
</organism>
<protein>
    <recommendedName>
        <fullName evidence="4">Choice-of-anchor D domain-containing protein</fullName>
    </recommendedName>
</protein>
<evidence type="ECO:0000313" key="3">
    <source>
        <dbReference type="Proteomes" id="UP000658278"/>
    </source>
</evidence>
<dbReference type="EMBL" id="JAENII010000002">
    <property type="protein sequence ID" value="MBK1825864.1"/>
    <property type="molecule type" value="Genomic_DNA"/>
</dbReference>
<dbReference type="Gene3D" id="2.60.40.10">
    <property type="entry name" value="Immunoglobulins"/>
    <property type="match status" value="1"/>
</dbReference>
<accession>A0A934RAN0</accession>
<proteinExistence type="predicted"/>
<comment type="caution">
    <text evidence="2">The sequence shown here is derived from an EMBL/GenBank/DDBJ whole genome shotgun (WGS) entry which is preliminary data.</text>
</comment>